<dbReference type="EMBL" id="HE796683">
    <property type="protein sequence ID" value="CCH03388.1"/>
    <property type="molecule type" value="Genomic_DNA"/>
</dbReference>
<dbReference type="Proteomes" id="UP000011058">
    <property type="component" value="Chromosome"/>
</dbReference>
<evidence type="ECO:0000313" key="1">
    <source>
        <dbReference type="EMBL" id="CCH03388.1"/>
    </source>
</evidence>
<name>I0KGY5_9BACT</name>
<sequence length="123" mass="13441">MVIKLANRLPQKEYVSGTEADVIDKPLQLQLTSGETLTFAIKDVQLNEIESLGEQIDVPSFERLVVASGLKKSALSGLYKNEDGLRTSYALVASGTYLVIVSLAEIQPARYALQVESVWQLAS</sequence>
<dbReference type="STRING" id="1166018.FAES_5389"/>
<protein>
    <submittedName>
        <fullName evidence="1">Uncharacterized protein</fullName>
    </submittedName>
</protein>
<proteinExistence type="predicted"/>
<reference evidence="1 2" key="1">
    <citation type="journal article" date="2012" name="J. Bacteriol.">
        <title>Genome Sequence of Fibrella aestuarina BUZ 2T, a Filamentous Marine Bacterium.</title>
        <authorList>
            <person name="Filippini M."/>
            <person name="Qi W."/>
            <person name="Blom J."/>
            <person name="Goesmann A."/>
            <person name="Smits T.H."/>
            <person name="Bagheri H.C."/>
        </authorList>
    </citation>
    <scope>NUCLEOTIDE SEQUENCE [LARGE SCALE GENOMIC DNA]</scope>
    <source>
        <strain evidence="2">BUZ 2T</strain>
    </source>
</reference>
<dbReference type="OrthoDB" id="798065at2"/>
<dbReference type="HOGENOM" id="CLU_2118863_0_0_10"/>
<dbReference type="AlphaFoldDB" id="I0KGY5"/>
<gene>
    <name evidence="1" type="ORF">FAES_5389</name>
</gene>
<dbReference type="RefSeq" id="WP_015334485.1">
    <property type="nucleotide sequence ID" value="NC_020054.1"/>
</dbReference>
<keyword evidence="2" id="KW-1185">Reference proteome</keyword>
<evidence type="ECO:0000313" key="2">
    <source>
        <dbReference type="Proteomes" id="UP000011058"/>
    </source>
</evidence>
<accession>I0KGY5</accession>
<organism evidence="1 2">
    <name type="scientific">Fibrella aestuarina BUZ 2</name>
    <dbReference type="NCBI Taxonomy" id="1166018"/>
    <lineage>
        <taxon>Bacteria</taxon>
        <taxon>Pseudomonadati</taxon>
        <taxon>Bacteroidota</taxon>
        <taxon>Cytophagia</taxon>
        <taxon>Cytophagales</taxon>
        <taxon>Spirosomataceae</taxon>
        <taxon>Fibrella</taxon>
    </lineage>
</organism>
<dbReference type="KEGG" id="fae:FAES_5389"/>